<protein>
    <submittedName>
        <fullName evidence="1">Uncharacterized protein</fullName>
    </submittedName>
</protein>
<evidence type="ECO:0000313" key="1">
    <source>
        <dbReference type="EMBL" id="SPZ13160.1"/>
    </source>
</evidence>
<sequence>MVTKMPIAMQNSMQAIQASTMNIAPEFNKIIADGKQQLIALDKAQPPAK</sequence>
<organism evidence="1 2">
    <name type="scientific">Pseudomonas luteola</name>
    <dbReference type="NCBI Taxonomy" id="47886"/>
    <lineage>
        <taxon>Bacteria</taxon>
        <taxon>Pseudomonadati</taxon>
        <taxon>Pseudomonadota</taxon>
        <taxon>Gammaproteobacteria</taxon>
        <taxon>Pseudomonadales</taxon>
        <taxon>Pseudomonadaceae</taxon>
        <taxon>Pseudomonas</taxon>
    </lineage>
</organism>
<dbReference type="Proteomes" id="UP000250443">
    <property type="component" value="Unassembled WGS sequence"/>
</dbReference>
<gene>
    <name evidence="1" type="ORF">NCTC11842_04881</name>
</gene>
<dbReference type="EMBL" id="UAUF01000014">
    <property type="protein sequence ID" value="SPZ13160.1"/>
    <property type="molecule type" value="Genomic_DNA"/>
</dbReference>
<evidence type="ECO:0000313" key="2">
    <source>
        <dbReference type="Proteomes" id="UP000250443"/>
    </source>
</evidence>
<dbReference type="AlphaFoldDB" id="A0A2X2F3B0"/>
<reference evidence="1 2" key="1">
    <citation type="submission" date="2018-06" db="EMBL/GenBank/DDBJ databases">
        <authorList>
            <consortium name="Pathogen Informatics"/>
            <person name="Doyle S."/>
        </authorList>
    </citation>
    <scope>NUCLEOTIDE SEQUENCE [LARGE SCALE GENOMIC DNA]</scope>
    <source>
        <strain evidence="1 2">NCTC11842</strain>
    </source>
</reference>
<name>A0A2X2F3B0_PSELU</name>
<proteinExistence type="predicted"/>
<accession>A0A2X2F3B0</accession>